<feature type="domain" description="Anti-sigma-28 factor FlgM C-terminal" evidence="10">
    <location>
        <begin position="51"/>
        <end position="101"/>
    </location>
</feature>
<evidence type="ECO:0000256" key="7">
    <source>
        <dbReference type="ARBA" id="ARBA00024739"/>
    </source>
</evidence>
<keyword evidence="4" id="KW-1005">Bacterial flagellum biogenesis</keyword>
<name>A0A494X100_9BURK</name>
<dbReference type="AlphaFoldDB" id="A0A494X100"/>
<dbReference type="InterPro" id="IPR031316">
    <property type="entry name" value="FlgM_C"/>
</dbReference>
<protein>
    <recommendedName>
        <fullName evidence="2">Negative regulator of flagellin synthesis</fullName>
    </recommendedName>
    <alternativeName>
        <fullName evidence="8">Anti-sigma-28 factor</fullName>
    </alternativeName>
</protein>
<dbReference type="EMBL" id="RBZV01000013">
    <property type="protein sequence ID" value="RKP44398.1"/>
    <property type="molecule type" value="Genomic_DNA"/>
</dbReference>
<accession>A0A494X100</accession>
<feature type="region of interest" description="Disordered" evidence="9">
    <location>
        <begin position="1"/>
        <end position="51"/>
    </location>
</feature>
<feature type="compositionally biased region" description="Polar residues" evidence="9">
    <location>
        <begin position="1"/>
        <end position="12"/>
    </location>
</feature>
<dbReference type="OrthoDB" id="9181369at2"/>
<keyword evidence="11" id="KW-0282">Flagellum</keyword>
<evidence type="ECO:0000256" key="2">
    <source>
        <dbReference type="ARBA" id="ARBA00017823"/>
    </source>
</evidence>
<evidence type="ECO:0000256" key="5">
    <source>
        <dbReference type="ARBA" id="ARBA00023015"/>
    </source>
</evidence>
<keyword evidence="3" id="KW-0678">Repressor</keyword>
<proteinExistence type="inferred from homology"/>
<keyword evidence="11" id="KW-0966">Cell projection</keyword>
<keyword evidence="12" id="KW-1185">Reference proteome</keyword>
<evidence type="ECO:0000313" key="11">
    <source>
        <dbReference type="EMBL" id="RKP44398.1"/>
    </source>
</evidence>
<keyword evidence="6" id="KW-0804">Transcription</keyword>
<evidence type="ECO:0000256" key="4">
    <source>
        <dbReference type="ARBA" id="ARBA00022795"/>
    </source>
</evidence>
<dbReference type="NCBIfam" id="TIGR03824">
    <property type="entry name" value="FlgM_jcvi"/>
    <property type="match status" value="1"/>
</dbReference>
<dbReference type="RefSeq" id="WP_121281179.1">
    <property type="nucleotide sequence ID" value="NZ_RBZV01000013.1"/>
</dbReference>
<gene>
    <name evidence="11" type="primary">flgM</name>
    <name evidence="11" type="ORF">D7S89_23030</name>
</gene>
<evidence type="ECO:0000313" key="12">
    <source>
        <dbReference type="Proteomes" id="UP000280434"/>
    </source>
</evidence>
<sequence length="115" mass="10995">MKVDSSNSNLSTPKGGVQGARQGAGSTAAASTGASGAPAPSTAGQNGGDASVNLSALSAQMRSLAASGSADIDVAHVESIKAAIRNGSLSIDAGKIADGILATARELLQKNSSGS</sequence>
<evidence type="ECO:0000259" key="10">
    <source>
        <dbReference type="Pfam" id="PF04316"/>
    </source>
</evidence>
<evidence type="ECO:0000256" key="3">
    <source>
        <dbReference type="ARBA" id="ARBA00022491"/>
    </source>
</evidence>
<reference evidence="11 12" key="1">
    <citation type="submission" date="2018-10" db="EMBL/GenBank/DDBJ databases">
        <title>Paraburkholderia sp. 7MK8-2, isolated from soil.</title>
        <authorList>
            <person name="Gao Z.-H."/>
            <person name="Qiu L.-H."/>
        </authorList>
    </citation>
    <scope>NUCLEOTIDE SEQUENCE [LARGE SCALE GENOMIC DNA]</scope>
    <source>
        <strain evidence="11 12">7MK8-2</strain>
    </source>
</reference>
<dbReference type="GO" id="GO:0045892">
    <property type="term" value="P:negative regulation of DNA-templated transcription"/>
    <property type="evidence" value="ECO:0007669"/>
    <property type="project" value="InterPro"/>
</dbReference>
<dbReference type="InterPro" id="IPR035890">
    <property type="entry name" value="Anti-sigma-28_factor_FlgM_sf"/>
</dbReference>
<keyword evidence="11" id="KW-0969">Cilium</keyword>
<dbReference type="SUPFAM" id="SSF101498">
    <property type="entry name" value="Anti-sigma factor FlgM"/>
    <property type="match status" value="1"/>
</dbReference>
<evidence type="ECO:0000256" key="1">
    <source>
        <dbReference type="ARBA" id="ARBA00005322"/>
    </source>
</evidence>
<feature type="compositionally biased region" description="Low complexity" evidence="9">
    <location>
        <begin position="23"/>
        <end position="44"/>
    </location>
</feature>
<evidence type="ECO:0000256" key="8">
    <source>
        <dbReference type="ARBA" id="ARBA00030117"/>
    </source>
</evidence>
<keyword evidence="5" id="KW-0805">Transcription regulation</keyword>
<comment type="caution">
    <text evidence="11">The sequence shown here is derived from an EMBL/GenBank/DDBJ whole genome shotgun (WGS) entry which is preliminary data.</text>
</comment>
<dbReference type="Pfam" id="PF04316">
    <property type="entry name" value="FlgM"/>
    <property type="match status" value="1"/>
</dbReference>
<comment type="similarity">
    <text evidence="1">Belongs to the FlgM family.</text>
</comment>
<comment type="function">
    <text evidence="7">Responsible for the coupling of flagellin expression to flagellar assembly by preventing expression of the flagellin genes when a component of the middle class of proteins is defective. It negatively regulates flagellar genes by inhibiting the activity of FliA by directly binding to FliA.</text>
</comment>
<evidence type="ECO:0000256" key="9">
    <source>
        <dbReference type="SAM" id="MobiDB-lite"/>
    </source>
</evidence>
<evidence type="ECO:0000256" key="6">
    <source>
        <dbReference type="ARBA" id="ARBA00023163"/>
    </source>
</evidence>
<organism evidence="11 12">
    <name type="scientific">Trinickia fusca</name>
    <dbReference type="NCBI Taxonomy" id="2419777"/>
    <lineage>
        <taxon>Bacteria</taxon>
        <taxon>Pseudomonadati</taxon>
        <taxon>Pseudomonadota</taxon>
        <taxon>Betaproteobacteria</taxon>
        <taxon>Burkholderiales</taxon>
        <taxon>Burkholderiaceae</taxon>
        <taxon>Trinickia</taxon>
    </lineage>
</organism>
<dbReference type="Proteomes" id="UP000280434">
    <property type="component" value="Unassembled WGS sequence"/>
</dbReference>
<dbReference type="InterPro" id="IPR007412">
    <property type="entry name" value="FlgM"/>
</dbReference>
<dbReference type="GO" id="GO:0044781">
    <property type="term" value="P:bacterial-type flagellum organization"/>
    <property type="evidence" value="ECO:0007669"/>
    <property type="project" value="UniProtKB-KW"/>
</dbReference>